<organism evidence="10 11">
    <name type="scientific">Flagellimonas eckloniae</name>
    <dbReference type="NCBI Taxonomy" id="346185"/>
    <lineage>
        <taxon>Bacteria</taxon>
        <taxon>Pseudomonadati</taxon>
        <taxon>Bacteroidota</taxon>
        <taxon>Flavobacteriia</taxon>
        <taxon>Flavobacteriales</taxon>
        <taxon>Flavobacteriaceae</taxon>
        <taxon>Flagellimonas</taxon>
    </lineage>
</organism>
<dbReference type="InterPro" id="IPR046483">
    <property type="entry name" value="DUF6576"/>
</dbReference>
<dbReference type="STRING" id="346185.AAY42_00685"/>
<feature type="domain" description="Peptidase S54 rhomboid" evidence="8">
    <location>
        <begin position="56"/>
        <end position="202"/>
    </location>
</feature>
<feature type="domain" description="DUF6576" evidence="9">
    <location>
        <begin position="249"/>
        <end position="281"/>
    </location>
</feature>
<dbReference type="RefSeq" id="WP_055392097.1">
    <property type="nucleotide sequence ID" value="NZ_LCTZ01000002.1"/>
</dbReference>
<dbReference type="GO" id="GO:0004252">
    <property type="term" value="F:serine-type endopeptidase activity"/>
    <property type="evidence" value="ECO:0007669"/>
    <property type="project" value="InterPro"/>
</dbReference>
<evidence type="ECO:0000256" key="4">
    <source>
        <dbReference type="ARBA" id="ARBA00022801"/>
    </source>
</evidence>
<dbReference type="AlphaFoldDB" id="A0A0Q1H503"/>
<feature type="transmembrane region" description="Helical" evidence="7">
    <location>
        <begin position="62"/>
        <end position="85"/>
    </location>
</feature>
<keyword evidence="11" id="KW-1185">Reference proteome</keyword>
<evidence type="ECO:0000256" key="7">
    <source>
        <dbReference type="SAM" id="Phobius"/>
    </source>
</evidence>
<dbReference type="PATRIC" id="fig|1547436.3.peg.136"/>
<comment type="similarity">
    <text evidence="2">Belongs to the peptidase S54 family.</text>
</comment>
<evidence type="ECO:0000256" key="3">
    <source>
        <dbReference type="ARBA" id="ARBA00022692"/>
    </source>
</evidence>
<dbReference type="PANTHER" id="PTHR43731">
    <property type="entry name" value="RHOMBOID PROTEASE"/>
    <property type="match status" value="1"/>
</dbReference>
<dbReference type="InterPro" id="IPR050925">
    <property type="entry name" value="Rhomboid_protease_S54"/>
</dbReference>
<feature type="transmembrane region" description="Helical" evidence="7">
    <location>
        <begin position="20"/>
        <end position="42"/>
    </location>
</feature>
<evidence type="ECO:0000256" key="1">
    <source>
        <dbReference type="ARBA" id="ARBA00004141"/>
    </source>
</evidence>
<evidence type="ECO:0000256" key="6">
    <source>
        <dbReference type="ARBA" id="ARBA00023136"/>
    </source>
</evidence>
<sequence>MARGNLQYNFARLNIAEKLIVVNVLVFILDGLALALLGKSVVDWFQLPKDFIEFFGQPWSLVTYSFFHAGFGHIFWNMLMLYFTGRIFMNLFNGQRFINVYFLGVILGGIVFLLSYNIFPTLLGTNSVLIGASAGVTAVLIFICTYIPNQDVRIIFFNVKLWHVGAFFVLVDLIQIAYGGNIGGRLAHLGGALLGYIYARQLLNGNDIGVGFTKFRDAIAEPFKPKKKKAPLKTVYKKNTPKKRSTADYDKEANQRKIDAILDKISKSGYESLSKAEKDFLFKAGKED</sequence>
<dbReference type="GO" id="GO:0006508">
    <property type="term" value="P:proteolysis"/>
    <property type="evidence" value="ECO:0007669"/>
    <property type="project" value="UniProtKB-KW"/>
</dbReference>
<evidence type="ECO:0000259" key="9">
    <source>
        <dbReference type="Pfam" id="PF20216"/>
    </source>
</evidence>
<gene>
    <name evidence="10" type="ORF">AAY42_00685</name>
</gene>
<feature type="transmembrane region" description="Helical" evidence="7">
    <location>
        <begin position="159"/>
        <end position="178"/>
    </location>
</feature>
<name>A0A0Q1H503_9FLAO</name>
<dbReference type="InterPro" id="IPR022764">
    <property type="entry name" value="Peptidase_S54_rhomboid_dom"/>
</dbReference>
<keyword evidence="5 7" id="KW-1133">Transmembrane helix</keyword>
<dbReference type="EMBL" id="LCTZ01000002">
    <property type="protein sequence ID" value="KQC28583.1"/>
    <property type="molecule type" value="Genomic_DNA"/>
</dbReference>
<dbReference type="InterPro" id="IPR035952">
    <property type="entry name" value="Rhomboid-like_sf"/>
</dbReference>
<dbReference type="Pfam" id="PF20216">
    <property type="entry name" value="DUF6576"/>
    <property type="match status" value="1"/>
</dbReference>
<evidence type="ECO:0000256" key="2">
    <source>
        <dbReference type="ARBA" id="ARBA00009045"/>
    </source>
</evidence>
<dbReference type="OrthoDB" id="680602at2"/>
<feature type="transmembrane region" description="Helical" evidence="7">
    <location>
        <begin position="97"/>
        <end position="116"/>
    </location>
</feature>
<keyword evidence="10" id="KW-0645">Protease</keyword>
<comment type="caution">
    <text evidence="10">The sequence shown here is derived from an EMBL/GenBank/DDBJ whole genome shotgun (WGS) entry which is preliminary data.</text>
</comment>
<evidence type="ECO:0000313" key="11">
    <source>
        <dbReference type="Proteomes" id="UP000050827"/>
    </source>
</evidence>
<evidence type="ECO:0000256" key="5">
    <source>
        <dbReference type="ARBA" id="ARBA00022989"/>
    </source>
</evidence>
<keyword evidence="4" id="KW-0378">Hydrolase</keyword>
<evidence type="ECO:0000313" key="10">
    <source>
        <dbReference type="EMBL" id="KQC28583.1"/>
    </source>
</evidence>
<comment type="subcellular location">
    <subcellularLocation>
        <location evidence="1">Membrane</location>
        <topology evidence="1">Multi-pass membrane protein</topology>
    </subcellularLocation>
</comment>
<dbReference type="Gene3D" id="1.20.1540.10">
    <property type="entry name" value="Rhomboid-like"/>
    <property type="match status" value="1"/>
</dbReference>
<accession>A0A0Q1H503</accession>
<dbReference type="PANTHER" id="PTHR43731:SF14">
    <property type="entry name" value="PRESENILIN-ASSOCIATED RHOMBOID-LIKE PROTEIN, MITOCHONDRIAL"/>
    <property type="match status" value="1"/>
</dbReference>
<reference evidence="10 11" key="1">
    <citation type="submission" date="2015-04" db="EMBL/GenBank/DDBJ databases">
        <title>Complete genome of flavobacterium.</title>
        <authorList>
            <person name="Kwon Y.M."/>
            <person name="Kim S.-J."/>
        </authorList>
    </citation>
    <scope>NUCLEOTIDE SEQUENCE [LARGE SCALE GENOMIC DNA]</scope>
    <source>
        <strain evidence="10 11">DK169</strain>
    </source>
</reference>
<keyword evidence="3 7" id="KW-0812">Transmembrane</keyword>
<proteinExistence type="inferred from homology"/>
<dbReference type="GO" id="GO:0016020">
    <property type="term" value="C:membrane"/>
    <property type="evidence" value="ECO:0007669"/>
    <property type="project" value="UniProtKB-SubCell"/>
</dbReference>
<evidence type="ECO:0000259" key="8">
    <source>
        <dbReference type="Pfam" id="PF01694"/>
    </source>
</evidence>
<keyword evidence="6 7" id="KW-0472">Membrane</keyword>
<dbReference type="SUPFAM" id="SSF144091">
    <property type="entry name" value="Rhomboid-like"/>
    <property type="match status" value="1"/>
</dbReference>
<dbReference type="Proteomes" id="UP000050827">
    <property type="component" value="Unassembled WGS sequence"/>
</dbReference>
<protein>
    <submittedName>
        <fullName evidence="10">Protease</fullName>
    </submittedName>
</protein>
<feature type="transmembrane region" description="Helical" evidence="7">
    <location>
        <begin position="128"/>
        <end position="147"/>
    </location>
</feature>
<dbReference type="Pfam" id="PF01694">
    <property type="entry name" value="Rhomboid"/>
    <property type="match status" value="1"/>
</dbReference>